<feature type="non-terminal residue" evidence="2">
    <location>
        <position position="1"/>
    </location>
</feature>
<evidence type="ECO:0000313" key="2">
    <source>
        <dbReference type="EMBL" id="CEK90675.1"/>
    </source>
</evidence>
<sequence>RHREEMNVQHISSGSSHQRPPVSAVVPKSKLEPFRFSEHDESDKVAKSYLSWGPYQEPRKVYTMVEWEEMKKAKKDQQDRETKSSTFDPSIQDVPQTSDEDVRHTIQSQLDSSSIHQTRLTFPPSSTLQTTLATTTTTTTFYDRGETDDYETYRGAAGDSHTG</sequence>
<feature type="region of interest" description="Disordered" evidence="1">
    <location>
        <begin position="70"/>
        <end position="163"/>
    </location>
</feature>
<dbReference type="AlphaFoldDB" id="A0A0B7BER8"/>
<organism evidence="2">
    <name type="scientific">Arion vulgaris</name>
    <dbReference type="NCBI Taxonomy" id="1028688"/>
    <lineage>
        <taxon>Eukaryota</taxon>
        <taxon>Metazoa</taxon>
        <taxon>Spiralia</taxon>
        <taxon>Lophotrochozoa</taxon>
        <taxon>Mollusca</taxon>
        <taxon>Gastropoda</taxon>
        <taxon>Heterobranchia</taxon>
        <taxon>Euthyneura</taxon>
        <taxon>Panpulmonata</taxon>
        <taxon>Eupulmonata</taxon>
        <taxon>Stylommatophora</taxon>
        <taxon>Helicina</taxon>
        <taxon>Arionoidea</taxon>
        <taxon>Arionidae</taxon>
        <taxon>Arion</taxon>
    </lineage>
</organism>
<proteinExistence type="predicted"/>
<feature type="region of interest" description="Disordered" evidence="1">
    <location>
        <begin position="1"/>
        <end position="44"/>
    </location>
</feature>
<dbReference type="EMBL" id="HACG01043810">
    <property type="protein sequence ID" value="CEK90675.1"/>
    <property type="molecule type" value="Transcribed_RNA"/>
</dbReference>
<feature type="compositionally biased region" description="Polar residues" evidence="1">
    <location>
        <begin position="105"/>
        <end position="126"/>
    </location>
</feature>
<evidence type="ECO:0000256" key="1">
    <source>
        <dbReference type="SAM" id="MobiDB-lite"/>
    </source>
</evidence>
<feature type="compositionally biased region" description="Polar residues" evidence="1">
    <location>
        <begin position="9"/>
        <end position="18"/>
    </location>
</feature>
<gene>
    <name evidence="2" type="primary">ORF177939</name>
</gene>
<feature type="compositionally biased region" description="Basic and acidic residues" evidence="1">
    <location>
        <begin position="70"/>
        <end position="83"/>
    </location>
</feature>
<reference evidence="2" key="1">
    <citation type="submission" date="2014-12" db="EMBL/GenBank/DDBJ databases">
        <title>Insight into the proteome of Arion vulgaris.</title>
        <authorList>
            <person name="Aradska J."/>
            <person name="Bulat T."/>
            <person name="Smidak R."/>
            <person name="Sarate P."/>
            <person name="Gangsoo J."/>
            <person name="Sialana F."/>
            <person name="Bilban M."/>
            <person name="Lubec G."/>
        </authorList>
    </citation>
    <scope>NUCLEOTIDE SEQUENCE</scope>
    <source>
        <tissue evidence="2">Skin</tissue>
    </source>
</reference>
<feature type="non-terminal residue" evidence="2">
    <location>
        <position position="163"/>
    </location>
</feature>
<accession>A0A0B7BER8</accession>
<feature type="compositionally biased region" description="Low complexity" evidence="1">
    <location>
        <begin position="127"/>
        <end position="140"/>
    </location>
</feature>
<name>A0A0B7BER8_9EUPU</name>
<protein>
    <submittedName>
        <fullName evidence="2">Uncharacterized protein</fullName>
    </submittedName>
</protein>
<feature type="compositionally biased region" description="Basic and acidic residues" evidence="1">
    <location>
        <begin position="29"/>
        <end position="44"/>
    </location>
</feature>
<feature type="compositionally biased region" description="Polar residues" evidence="1">
    <location>
        <begin position="84"/>
        <end position="97"/>
    </location>
</feature>